<sequence>MRLSLAIALFLVSAATIGANAAPQAKAKKPQANRAVQMVTVSGECNKLVHAGQPVEGCKNILVNMNYSTGVSAYRFVTDRNILSFAGSGSHHIEQGADIVVQSVNRIILAATDGSKAEDAKEDDAVGFCRFGDPTQKGAIIECLAHAQAGLYEGSFVTDGMPPKFGEFPVSSR</sequence>
<evidence type="ECO:0000256" key="1">
    <source>
        <dbReference type="SAM" id="SignalP"/>
    </source>
</evidence>
<dbReference type="AlphaFoldDB" id="A0A512C3A9"/>
<dbReference type="RefSeq" id="WP_147023141.1">
    <property type="nucleotide sequence ID" value="NZ_BJYU01000230.1"/>
</dbReference>
<organism evidence="2 3">
    <name type="scientific">Microvirga aerophila</name>
    <dbReference type="NCBI Taxonomy" id="670291"/>
    <lineage>
        <taxon>Bacteria</taxon>
        <taxon>Pseudomonadati</taxon>
        <taxon>Pseudomonadota</taxon>
        <taxon>Alphaproteobacteria</taxon>
        <taxon>Hyphomicrobiales</taxon>
        <taxon>Methylobacteriaceae</taxon>
        <taxon>Microvirga</taxon>
    </lineage>
</organism>
<protein>
    <submittedName>
        <fullName evidence="2">Uncharacterized protein</fullName>
    </submittedName>
</protein>
<feature type="signal peptide" evidence="1">
    <location>
        <begin position="1"/>
        <end position="21"/>
    </location>
</feature>
<reference evidence="2 3" key="1">
    <citation type="submission" date="2019-07" db="EMBL/GenBank/DDBJ databases">
        <title>Whole genome shotgun sequence of Microvirga aerophila NBRC 106136.</title>
        <authorList>
            <person name="Hosoyama A."/>
            <person name="Uohara A."/>
            <person name="Ohji S."/>
            <person name="Ichikawa N."/>
        </authorList>
    </citation>
    <scope>NUCLEOTIDE SEQUENCE [LARGE SCALE GENOMIC DNA]</scope>
    <source>
        <strain evidence="2 3">NBRC 106136</strain>
    </source>
</reference>
<keyword evidence="1" id="KW-0732">Signal</keyword>
<gene>
    <name evidence="2" type="ORF">MAE02_63950</name>
</gene>
<proteinExistence type="predicted"/>
<keyword evidence="3" id="KW-1185">Reference proteome</keyword>
<evidence type="ECO:0000313" key="3">
    <source>
        <dbReference type="Proteomes" id="UP000321085"/>
    </source>
</evidence>
<accession>A0A512C3A9</accession>
<evidence type="ECO:0000313" key="2">
    <source>
        <dbReference type="EMBL" id="GEO18699.1"/>
    </source>
</evidence>
<name>A0A512C3A9_9HYPH</name>
<feature type="chain" id="PRO_5021751563" evidence="1">
    <location>
        <begin position="22"/>
        <end position="173"/>
    </location>
</feature>
<comment type="caution">
    <text evidence="2">The sequence shown here is derived from an EMBL/GenBank/DDBJ whole genome shotgun (WGS) entry which is preliminary data.</text>
</comment>
<dbReference type="Proteomes" id="UP000321085">
    <property type="component" value="Unassembled WGS sequence"/>
</dbReference>
<dbReference type="EMBL" id="BJYU01000230">
    <property type="protein sequence ID" value="GEO18699.1"/>
    <property type="molecule type" value="Genomic_DNA"/>
</dbReference>